<evidence type="ECO:0000256" key="5">
    <source>
        <dbReference type="SAM" id="SignalP"/>
    </source>
</evidence>
<dbReference type="SUPFAM" id="SSF56176">
    <property type="entry name" value="FAD-binding/transporter-associated domain-like"/>
    <property type="match status" value="1"/>
</dbReference>
<accession>A0A9P8USL5</accession>
<keyword evidence="8" id="KW-1185">Reference proteome</keyword>
<comment type="caution">
    <text evidence="7">The sequence shown here is derived from an EMBL/GenBank/DDBJ whole genome shotgun (WGS) entry which is preliminary data.</text>
</comment>
<feature type="chain" id="PRO_5040128446" evidence="5">
    <location>
        <begin position="20"/>
        <end position="511"/>
    </location>
</feature>
<dbReference type="Proteomes" id="UP000758603">
    <property type="component" value="Unassembled WGS sequence"/>
</dbReference>
<protein>
    <submittedName>
        <fullName evidence="7">FAD binding domain-containing protein</fullName>
    </submittedName>
</protein>
<reference evidence="7" key="1">
    <citation type="journal article" date="2021" name="Nat. Commun.">
        <title>Genetic determinants of endophytism in the Arabidopsis root mycobiome.</title>
        <authorList>
            <person name="Mesny F."/>
            <person name="Miyauchi S."/>
            <person name="Thiergart T."/>
            <person name="Pickel B."/>
            <person name="Atanasova L."/>
            <person name="Karlsson M."/>
            <person name="Huettel B."/>
            <person name="Barry K.W."/>
            <person name="Haridas S."/>
            <person name="Chen C."/>
            <person name="Bauer D."/>
            <person name="Andreopoulos W."/>
            <person name="Pangilinan J."/>
            <person name="LaButti K."/>
            <person name="Riley R."/>
            <person name="Lipzen A."/>
            <person name="Clum A."/>
            <person name="Drula E."/>
            <person name="Henrissat B."/>
            <person name="Kohler A."/>
            <person name="Grigoriev I.V."/>
            <person name="Martin F.M."/>
            <person name="Hacquard S."/>
        </authorList>
    </citation>
    <scope>NUCLEOTIDE SEQUENCE</scope>
    <source>
        <strain evidence="7">MPI-SDFR-AT-0073</strain>
    </source>
</reference>
<dbReference type="InterPro" id="IPR006094">
    <property type="entry name" value="Oxid_FAD_bind_N"/>
</dbReference>
<keyword evidence="2" id="KW-0285">Flavoprotein</keyword>
<evidence type="ECO:0000313" key="8">
    <source>
        <dbReference type="Proteomes" id="UP000758603"/>
    </source>
</evidence>
<dbReference type="GeneID" id="70124232"/>
<dbReference type="PROSITE" id="PS51387">
    <property type="entry name" value="FAD_PCMH"/>
    <property type="match status" value="1"/>
</dbReference>
<proteinExistence type="inferred from homology"/>
<evidence type="ECO:0000256" key="1">
    <source>
        <dbReference type="ARBA" id="ARBA00005466"/>
    </source>
</evidence>
<dbReference type="Pfam" id="PF01565">
    <property type="entry name" value="FAD_binding_4"/>
    <property type="match status" value="1"/>
</dbReference>
<evidence type="ECO:0000256" key="2">
    <source>
        <dbReference type="ARBA" id="ARBA00022630"/>
    </source>
</evidence>
<comment type="similarity">
    <text evidence="1">Belongs to the oxygen-dependent FAD-linked oxidoreductase family.</text>
</comment>
<dbReference type="EMBL" id="JAGPXC010000002">
    <property type="protein sequence ID" value="KAH6657459.1"/>
    <property type="molecule type" value="Genomic_DNA"/>
</dbReference>
<sequence>MLVPTACLLFAATFAAAACSNITVTGCQALALVLPSKVFFPSSDAYKYEAGNFWSNTEILAPGCVFRPESATDVSTAILTLQSGKNESVFAVRGGGHMGIKGANNVDDGVLVVLSNLSSINLSDDHQSLTLASGWRWGDVFSWLEPHGLTVAGGRLSPVGVPGLLLAGGINFLGNQHGWAADNVLEYEVVLASGDIVVASSTENVDLFWALKGGSSNLGIVTQFKIRAFPSPGIWGGIYVADQHHTSDMLAAIANFAAFNTDPLTHLVAMTISTGIDTWSPAAVLFHDSPGDTNAVPDAFASFFEIPAASNSVIGNRSIASLAAEIAAGVADGHNDMFIAGTTVGRDYDSLLQGVRLTNNIFSANIPYLYDAIGANATNVIKSASINWQPIGDLWVAGSQASNPLGNALGIDLNKGTYLAWAETVEWYGSEYDEIVATWAKNTTDAINAAAKEAAIYDPFTYIGDASGFQLDQAFPGYGEENQAKLLAISRKYDPGRFFQTLLPGGFKIGL</sequence>
<dbReference type="AlphaFoldDB" id="A0A9P8USL5"/>
<organism evidence="7 8">
    <name type="scientific">Truncatella angustata</name>
    <dbReference type="NCBI Taxonomy" id="152316"/>
    <lineage>
        <taxon>Eukaryota</taxon>
        <taxon>Fungi</taxon>
        <taxon>Dikarya</taxon>
        <taxon>Ascomycota</taxon>
        <taxon>Pezizomycotina</taxon>
        <taxon>Sordariomycetes</taxon>
        <taxon>Xylariomycetidae</taxon>
        <taxon>Amphisphaeriales</taxon>
        <taxon>Sporocadaceae</taxon>
        <taxon>Truncatella</taxon>
    </lineage>
</organism>
<feature type="domain" description="FAD-binding PCMH-type" evidence="6">
    <location>
        <begin position="58"/>
        <end position="231"/>
    </location>
</feature>
<name>A0A9P8USL5_9PEZI</name>
<keyword evidence="5" id="KW-0732">Signal</keyword>
<dbReference type="Gene3D" id="3.30.465.10">
    <property type="match status" value="1"/>
</dbReference>
<evidence type="ECO:0000259" key="6">
    <source>
        <dbReference type="PROSITE" id="PS51387"/>
    </source>
</evidence>
<dbReference type="InterPro" id="IPR016169">
    <property type="entry name" value="FAD-bd_PCMH_sub2"/>
</dbReference>
<evidence type="ECO:0000256" key="4">
    <source>
        <dbReference type="ARBA" id="ARBA00023002"/>
    </source>
</evidence>
<dbReference type="GO" id="GO:0071949">
    <property type="term" value="F:FAD binding"/>
    <property type="evidence" value="ECO:0007669"/>
    <property type="project" value="InterPro"/>
</dbReference>
<feature type="signal peptide" evidence="5">
    <location>
        <begin position="1"/>
        <end position="19"/>
    </location>
</feature>
<keyword evidence="4" id="KW-0560">Oxidoreductase</keyword>
<dbReference type="RefSeq" id="XP_045961693.1">
    <property type="nucleotide sequence ID" value="XM_046095339.1"/>
</dbReference>
<gene>
    <name evidence="7" type="ORF">BKA67DRAFT_189303</name>
</gene>
<dbReference type="PANTHER" id="PTHR42973">
    <property type="entry name" value="BINDING OXIDOREDUCTASE, PUTATIVE (AFU_ORTHOLOGUE AFUA_1G17690)-RELATED"/>
    <property type="match status" value="1"/>
</dbReference>
<dbReference type="PANTHER" id="PTHR42973:SF53">
    <property type="entry name" value="FAD-BINDING PCMH-TYPE DOMAIN-CONTAINING PROTEIN-RELATED"/>
    <property type="match status" value="1"/>
</dbReference>
<evidence type="ECO:0000313" key="7">
    <source>
        <dbReference type="EMBL" id="KAH6657459.1"/>
    </source>
</evidence>
<evidence type="ECO:0000256" key="3">
    <source>
        <dbReference type="ARBA" id="ARBA00022827"/>
    </source>
</evidence>
<dbReference type="InterPro" id="IPR050416">
    <property type="entry name" value="FAD-linked_Oxidoreductase"/>
</dbReference>
<dbReference type="OrthoDB" id="2151789at2759"/>
<dbReference type="GO" id="GO:0016491">
    <property type="term" value="F:oxidoreductase activity"/>
    <property type="evidence" value="ECO:0007669"/>
    <property type="project" value="UniProtKB-KW"/>
</dbReference>
<dbReference type="InterPro" id="IPR036318">
    <property type="entry name" value="FAD-bd_PCMH-like_sf"/>
</dbReference>
<keyword evidence="3" id="KW-0274">FAD</keyword>
<dbReference type="InterPro" id="IPR016166">
    <property type="entry name" value="FAD-bd_PCMH"/>
</dbReference>